<dbReference type="EMBL" id="QWLV01000008">
    <property type="protein sequence ID" value="RHW16589.1"/>
    <property type="molecule type" value="Genomic_DNA"/>
</dbReference>
<name>A0A396RKJ8_9SPHN</name>
<dbReference type="Proteomes" id="UP000266693">
    <property type="component" value="Unassembled WGS sequence"/>
</dbReference>
<evidence type="ECO:0000259" key="3">
    <source>
        <dbReference type="PROSITE" id="PS50222"/>
    </source>
</evidence>
<dbReference type="Gene3D" id="1.10.238.10">
    <property type="entry name" value="EF-hand"/>
    <property type="match status" value="1"/>
</dbReference>
<dbReference type="PROSITE" id="PS00018">
    <property type="entry name" value="EF_HAND_1"/>
    <property type="match status" value="2"/>
</dbReference>
<dbReference type="RefSeq" id="WP_118864901.1">
    <property type="nucleotide sequence ID" value="NZ_QWLV01000008.1"/>
</dbReference>
<dbReference type="GO" id="GO:0005509">
    <property type="term" value="F:calcium ion binding"/>
    <property type="evidence" value="ECO:0007669"/>
    <property type="project" value="InterPro"/>
</dbReference>
<dbReference type="SUPFAM" id="SSF47473">
    <property type="entry name" value="EF-hand"/>
    <property type="match status" value="1"/>
</dbReference>
<dbReference type="InterPro" id="IPR011992">
    <property type="entry name" value="EF-hand-dom_pair"/>
</dbReference>
<dbReference type="AlphaFoldDB" id="A0A396RKJ8"/>
<reference evidence="4 5" key="1">
    <citation type="submission" date="2018-08" db="EMBL/GenBank/DDBJ databases">
        <title>The multiple taxonomic identification of Sphingomonas gilva.</title>
        <authorList>
            <person name="Zhu D."/>
            <person name="Zheng S."/>
        </authorList>
    </citation>
    <scope>NUCLEOTIDE SEQUENCE [LARGE SCALE GENOMIC DNA]</scope>
    <source>
        <strain evidence="4 5">ZDH117</strain>
    </source>
</reference>
<evidence type="ECO:0000256" key="2">
    <source>
        <dbReference type="SAM" id="SignalP"/>
    </source>
</evidence>
<dbReference type="OrthoDB" id="7450668at2"/>
<feature type="chain" id="PRO_5017210326" evidence="2">
    <location>
        <begin position="20"/>
        <end position="152"/>
    </location>
</feature>
<organism evidence="4 5">
    <name type="scientific">Sphingomonas gilva</name>
    <dbReference type="NCBI Taxonomy" id="2305907"/>
    <lineage>
        <taxon>Bacteria</taxon>
        <taxon>Pseudomonadati</taxon>
        <taxon>Pseudomonadota</taxon>
        <taxon>Alphaproteobacteria</taxon>
        <taxon>Sphingomonadales</taxon>
        <taxon>Sphingomonadaceae</taxon>
        <taxon>Sphingomonas</taxon>
    </lineage>
</organism>
<keyword evidence="2" id="KW-0732">Signal</keyword>
<proteinExistence type="predicted"/>
<evidence type="ECO:0000313" key="4">
    <source>
        <dbReference type="EMBL" id="RHW16589.1"/>
    </source>
</evidence>
<feature type="domain" description="EF-hand" evidence="3">
    <location>
        <begin position="117"/>
        <end position="152"/>
    </location>
</feature>
<comment type="caution">
    <text evidence="4">The sequence shown here is derived from an EMBL/GenBank/DDBJ whole genome shotgun (WGS) entry which is preliminary data.</text>
</comment>
<accession>A0A396RKJ8</accession>
<keyword evidence="5" id="KW-1185">Reference proteome</keyword>
<evidence type="ECO:0000256" key="1">
    <source>
        <dbReference type="SAM" id="MobiDB-lite"/>
    </source>
</evidence>
<feature type="compositionally biased region" description="Low complexity" evidence="1">
    <location>
        <begin position="22"/>
        <end position="61"/>
    </location>
</feature>
<dbReference type="InterPro" id="IPR018247">
    <property type="entry name" value="EF_Hand_1_Ca_BS"/>
</dbReference>
<evidence type="ECO:0000313" key="5">
    <source>
        <dbReference type="Proteomes" id="UP000266693"/>
    </source>
</evidence>
<feature type="domain" description="EF-hand" evidence="3">
    <location>
        <begin position="71"/>
        <end position="106"/>
    </location>
</feature>
<sequence>MLKYALLASALAIGAPAIAQDMTTPAPQQQAPTQTAPQTDPMQQAPQAQPATPDTTASAPTEQAPAAGPAQVAEVVKAEFPTYDKDSSGSLSDTEFASWMGALRKASEPTVDTESAEVKTWIEGAFASADTDKDKAVTEGELTTFLTAGQPS</sequence>
<feature type="signal peptide" evidence="2">
    <location>
        <begin position="1"/>
        <end position="19"/>
    </location>
</feature>
<dbReference type="InterPro" id="IPR002048">
    <property type="entry name" value="EF_hand_dom"/>
</dbReference>
<feature type="region of interest" description="Disordered" evidence="1">
    <location>
        <begin position="22"/>
        <end position="73"/>
    </location>
</feature>
<dbReference type="PROSITE" id="PS50222">
    <property type="entry name" value="EF_HAND_2"/>
    <property type="match status" value="2"/>
</dbReference>
<protein>
    <submittedName>
        <fullName evidence="4">EF-hand domain-containing protein</fullName>
    </submittedName>
</protein>
<gene>
    <name evidence="4" type="ORF">D1610_14430</name>
</gene>